<evidence type="ECO:0000256" key="1">
    <source>
        <dbReference type="SAM" id="Phobius"/>
    </source>
</evidence>
<keyword evidence="1" id="KW-1133">Transmembrane helix</keyword>
<dbReference type="SUPFAM" id="SSF64602">
    <property type="entry name" value="F1 ATPase inhibitor, IF1, C-terminal domain"/>
    <property type="match status" value="1"/>
</dbReference>
<feature type="transmembrane region" description="Helical" evidence="1">
    <location>
        <begin position="12"/>
        <end position="28"/>
    </location>
</feature>
<keyword evidence="3" id="KW-1185">Reference proteome</keyword>
<organism evidence="2 3">
    <name type="scientific">Weissella ceti</name>
    <dbReference type="NCBI Taxonomy" id="759620"/>
    <lineage>
        <taxon>Bacteria</taxon>
        <taxon>Bacillati</taxon>
        <taxon>Bacillota</taxon>
        <taxon>Bacilli</taxon>
        <taxon>Lactobacillales</taxon>
        <taxon>Lactobacillaceae</taxon>
        <taxon>Weissella</taxon>
    </lineage>
</organism>
<accession>A0ABT3E4N4</accession>
<keyword evidence="1" id="KW-0472">Membrane</keyword>
<reference evidence="2 3" key="1">
    <citation type="submission" date="2022-10" db="EMBL/GenBank/DDBJ databases">
        <title>Weissella fermenti sp. nov., isolated from fermented cabbage.</title>
        <authorList>
            <person name="Lee J.K."/>
            <person name="Baek J.H."/>
            <person name="Choi D.G."/>
            <person name="Kim J.M."/>
            <person name="Jeon C.O."/>
        </authorList>
    </citation>
    <scope>NUCLEOTIDE SEQUENCE [LARGE SCALE GENOMIC DNA]</scope>
    <source>
        <strain evidence="2 3">KACC 18534</strain>
    </source>
</reference>
<sequence>MENFMPTNLQGWVVVLSALVGALGYLLNKNVKEPLDRTNENLEKLEKFINTRLDVHDNRLNGIDLEMARHDKRIEYLEKGEQ</sequence>
<dbReference type="EMBL" id="JAOZFE010000003">
    <property type="protein sequence ID" value="MCW0953177.1"/>
    <property type="molecule type" value="Genomic_DNA"/>
</dbReference>
<dbReference type="RefSeq" id="WP_213409599.1">
    <property type="nucleotide sequence ID" value="NZ_CP074441.1"/>
</dbReference>
<protein>
    <recommendedName>
        <fullName evidence="4">Phage protein</fullName>
    </recommendedName>
</protein>
<name>A0ABT3E4N4_9LACO</name>
<dbReference type="Proteomes" id="UP001526225">
    <property type="component" value="Unassembled WGS sequence"/>
</dbReference>
<proteinExistence type="predicted"/>
<evidence type="ECO:0000313" key="3">
    <source>
        <dbReference type="Proteomes" id="UP001526225"/>
    </source>
</evidence>
<keyword evidence="1" id="KW-0812">Transmembrane</keyword>
<evidence type="ECO:0000313" key="2">
    <source>
        <dbReference type="EMBL" id="MCW0953177.1"/>
    </source>
</evidence>
<evidence type="ECO:0008006" key="4">
    <source>
        <dbReference type="Google" id="ProtNLM"/>
    </source>
</evidence>
<comment type="caution">
    <text evidence="2">The sequence shown here is derived from an EMBL/GenBank/DDBJ whole genome shotgun (WGS) entry which is preliminary data.</text>
</comment>
<gene>
    <name evidence="2" type="ORF">OIT44_03700</name>
</gene>